<sequence length="417" mass="48266">MTEEVGLNSWEEVELPEVPHTEGFLYLYELLSHVTSSRQLFPHKLFVLLQLSRDINKTSFTRAEMEAMFPLYPKEVINSIFNSLINSNWFIREEGSLHYSLSKPGLLFIRFLPFLYKGDEMDEMAFQFALNQIFQAAESMDLDMESTEFLRDQAMNGLQRCMDEIKASIISKNSERISETSNKMCDFLKVIKEFIHRLKELNNKKKLKGIPLNETDRNSINILLATKQEILKFIDIKKKYIMESTILGENVFTKQDIERFLYTSSFSILGKLIDPVGYVPSNAKWVDENDIVTSLNVFLSLKKKIKDRKISPRVKGYRSEEQESGVQPYLHRVEEEIANALSETTEVPLHTILFTQKTKVDALMYLASLCFLDEKVLLNQNGVDSFSLDISLQTDTYNNQVFSALSKGVIKRRDHNE</sequence>
<accession>A0ABW2PYZ8</accession>
<evidence type="ECO:0000313" key="2">
    <source>
        <dbReference type="Proteomes" id="UP001596505"/>
    </source>
</evidence>
<dbReference type="RefSeq" id="WP_380968179.1">
    <property type="nucleotide sequence ID" value="NZ_JBHTCO010000034.1"/>
</dbReference>
<dbReference type="EMBL" id="JBHTCO010000034">
    <property type="protein sequence ID" value="MFC7394608.1"/>
    <property type="molecule type" value="Genomic_DNA"/>
</dbReference>
<gene>
    <name evidence="1" type="ORF">ACFQRG_16920</name>
</gene>
<name>A0ABW2PYZ8_9BACL</name>
<proteinExistence type="predicted"/>
<evidence type="ECO:0000313" key="1">
    <source>
        <dbReference type="EMBL" id="MFC7394608.1"/>
    </source>
</evidence>
<keyword evidence="2" id="KW-1185">Reference proteome</keyword>
<comment type="caution">
    <text evidence="1">The sequence shown here is derived from an EMBL/GenBank/DDBJ whole genome shotgun (WGS) entry which is preliminary data.</text>
</comment>
<reference evidence="2" key="1">
    <citation type="journal article" date="2019" name="Int. J. Syst. Evol. Microbiol.">
        <title>The Global Catalogue of Microorganisms (GCM) 10K type strain sequencing project: providing services to taxonomists for standard genome sequencing and annotation.</title>
        <authorList>
            <consortium name="The Broad Institute Genomics Platform"/>
            <consortium name="The Broad Institute Genome Sequencing Center for Infectious Disease"/>
            <person name="Wu L."/>
            <person name="Ma J."/>
        </authorList>
    </citation>
    <scope>NUCLEOTIDE SEQUENCE [LARGE SCALE GENOMIC DNA]</scope>
    <source>
        <strain evidence="2">CGMCC 1.16305</strain>
    </source>
</reference>
<dbReference type="Proteomes" id="UP001596505">
    <property type="component" value="Unassembled WGS sequence"/>
</dbReference>
<protein>
    <submittedName>
        <fullName evidence="1">Uncharacterized protein</fullName>
    </submittedName>
</protein>
<organism evidence="1 2">
    <name type="scientific">Scopulibacillus cellulosilyticus</name>
    <dbReference type="NCBI Taxonomy" id="2665665"/>
    <lineage>
        <taxon>Bacteria</taxon>
        <taxon>Bacillati</taxon>
        <taxon>Bacillota</taxon>
        <taxon>Bacilli</taxon>
        <taxon>Bacillales</taxon>
        <taxon>Sporolactobacillaceae</taxon>
        <taxon>Scopulibacillus</taxon>
    </lineage>
</organism>